<accession>A0ABP8DTI5</accession>
<dbReference type="PANTHER" id="PTHR40392">
    <property type="entry name" value="2-PHOSPHO-L-LACTATE GUANYLYLTRANSFERASE"/>
    <property type="match status" value="1"/>
</dbReference>
<proteinExistence type="inferred from homology"/>
<dbReference type="HAMAP" id="MF_02114">
    <property type="entry name" value="CofC"/>
    <property type="match status" value="1"/>
</dbReference>
<keyword evidence="1 5" id="KW-0808">Transferase</keyword>
<organism evidence="6 7">
    <name type="scientific">Dactylosporangium darangshiense</name>
    <dbReference type="NCBI Taxonomy" id="579108"/>
    <lineage>
        <taxon>Bacteria</taxon>
        <taxon>Bacillati</taxon>
        <taxon>Actinomycetota</taxon>
        <taxon>Actinomycetes</taxon>
        <taxon>Micromonosporales</taxon>
        <taxon>Micromonosporaceae</taxon>
        <taxon>Dactylosporangium</taxon>
    </lineage>
</organism>
<dbReference type="NCBIfam" id="TIGR03552">
    <property type="entry name" value="F420_cofC"/>
    <property type="match status" value="1"/>
</dbReference>
<keyword evidence="2 5" id="KW-0548">Nucleotidyltransferase</keyword>
<evidence type="ECO:0000313" key="6">
    <source>
        <dbReference type="EMBL" id="GAA4263297.1"/>
    </source>
</evidence>
<feature type="binding site" evidence="5">
    <location>
        <position position="150"/>
    </location>
    <ligand>
        <name>phosphoenolpyruvate</name>
        <dbReference type="ChEBI" id="CHEBI:58702"/>
    </ligand>
</feature>
<dbReference type="PANTHER" id="PTHR40392:SF1">
    <property type="entry name" value="2-PHOSPHO-L-LACTATE GUANYLYLTRANSFERASE"/>
    <property type="match status" value="1"/>
</dbReference>
<dbReference type="EC" id="2.7.7.105" evidence="5"/>
<keyword evidence="7" id="KW-1185">Reference proteome</keyword>
<comment type="caution">
    <text evidence="5">Lacks conserved residue(s) required for the propagation of feature annotation.</text>
</comment>
<feature type="binding site" evidence="5">
    <location>
        <position position="169"/>
    </location>
    <ligand>
        <name>phosphoenolpyruvate</name>
        <dbReference type="ChEBI" id="CHEBI:58702"/>
    </ligand>
</feature>
<dbReference type="SUPFAM" id="SSF53448">
    <property type="entry name" value="Nucleotide-diphospho-sugar transferases"/>
    <property type="match status" value="1"/>
</dbReference>
<dbReference type="InterPro" id="IPR029044">
    <property type="entry name" value="Nucleotide-diphossugar_trans"/>
</dbReference>
<comment type="pathway">
    <text evidence="5">Cofactor biosynthesis; coenzyme F420 biosynthesis.</text>
</comment>
<reference evidence="7" key="1">
    <citation type="journal article" date="2019" name="Int. J. Syst. Evol. Microbiol.">
        <title>The Global Catalogue of Microorganisms (GCM) 10K type strain sequencing project: providing services to taxonomists for standard genome sequencing and annotation.</title>
        <authorList>
            <consortium name="The Broad Institute Genomics Platform"/>
            <consortium name="The Broad Institute Genome Sequencing Center for Infectious Disease"/>
            <person name="Wu L."/>
            <person name="Ma J."/>
        </authorList>
    </citation>
    <scope>NUCLEOTIDE SEQUENCE [LARGE SCALE GENOMIC DNA]</scope>
    <source>
        <strain evidence="7">JCM 17441</strain>
    </source>
</reference>
<comment type="function">
    <text evidence="5">Guanylyltransferase that catalyzes the activation of phosphoenolpyruvate (PEP) as enolpyruvoyl-2-diphospho-5'-guanosine, via the condensation of PEP with GTP. It is involved in the biosynthesis of coenzyme F420, a hydride carrier cofactor.</text>
</comment>
<name>A0ABP8DTI5_9ACTN</name>
<dbReference type="GO" id="GO:0016779">
    <property type="term" value="F:nucleotidyltransferase activity"/>
    <property type="evidence" value="ECO:0007669"/>
    <property type="project" value="UniProtKB-KW"/>
</dbReference>
<evidence type="ECO:0000256" key="5">
    <source>
        <dbReference type="HAMAP-Rule" id="MF_02114"/>
    </source>
</evidence>
<evidence type="ECO:0000256" key="1">
    <source>
        <dbReference type="ARBA" id="ARBA00022679"/>
    </source>
</evidence>
<dbReference type="InterPro" id="IPR002835">
    <property type="entry name" value="CofC"/>
</dbReference>
<dbReference type="RefSeq" id="WP_345142382.1">
    <property type="nucleotide sequence ID" value="NZ_BAABAT010000065.1"/>
</dbReference>
<evidence type="ECO:0000256" key="4">
    <source>
        <dbReference type="ARBA" id="ARBA00023134"/>
    </source>
</evidence>
<evidence type="ECO:0000313" key="7">
    <source>
        <dbReference type="Proteomes" id="UP001500620"/>
    </source>
</evidence>
<sequence>MIGQVGPGPCAARPWVAVLPVKPFALSKSRLQPWPGADREELARTLFLDTLRALRTTDDVAAVVVVTDDPDATALAVARGVLAIPDHPRAGLNAAILRGAAHAQTIAPGAPVVALTSDLAALRGSELSEVLAAARDHHRAFLADHTGRGTTLLTAQCPAQLQPAFEGSSRQRHMLSGAWEITDVDAHSVRLDVDTEEDLRIARRLGLGPHTSRLLAAAATGRPR</sequence>
<comment type="caution">
    <text evidence="6">The sequence shown here is derived from an EMBL/GenBank/DDBJ whole genome shotgun (WGS) entry which is preliminary data.</text>
</comment>
<dbReference type="Gene3D" id="3.90.550.10">
    <property type="entry name" value="Spore Coat Polysaccharide Biosynthesis Protein SpsA, Chain A"/>
    <property type="match status" value="1"/>
</dbReference>
<protein>
    <recommendedName>
        <fullName evidence="5">Phosphoenolpyruvate guanylyltransferase</fullName>
        <shortName evidence="5">PEP guanylyltransferase</shortName>
        <ecNumber evidence="5">2.7.7.105</ecNumber>
    </recommendedName>
</protein>
<dbReference type="Proteomes" id="UP001500620">
    <property type="component" value="Unassembled WGS sequence"/>
</dbReference>
<evidence type="ECO:0000256" key="3">
    <source>
        <dbReference type="ARBA" id="ARBA00022741"/>
    </source>
</evidence>
<comment type="catalytic activity">
    <reaction evidence="5">
        <text>phosphoenolpyruvate + GTP + H(+) = enolpyruvoyl-2-diphospho-5'-guanosine + diphosphate</text>
        <dbReference type="Rhea" id="RHEA:30519"/>
        <dbReference type="ChEBI" id="CHEBI:15378"/>
        <dbReference type="ChEBI" id="CHEBI:33019"/>
        <dbReference type="ChEBI" id="CHEBI:37565"/>
        <dbReference type="ChEBI" id="CHEBI:58702"/>
        <dbReference type="ChEBI" id="CHEBI:143701"/>
        <dbReference type="EC" id="2.7.7.105"/>
    </reaction>
</comment>
<dbReference type="EMBL" id="BAABAT010000065">
    <property type="protein sequence ID" value="GAA4263297.1"/>
    <property type="molecule type" value="Genomic_DNA"/>
</dbReference>
<gene>
    <name evidence="6" type="primary">cofC</name>
    <name evidence="5" type="synonym">fbiD</name>
    <name evidence="6" type="ORF">GCM10022255_106570</name>
</gene>
<comment type="similarity">
    <text evidence="5">Belongs to the CofC family.</text>
</comment>
<keyword evidence="3 5" id="KW-0547">Nucleotide-binding</keyword>
<evidence type="ECO:0000256" key="2">
    <source>
        <dbReference type="ARBA" id="ARBA00022695"/>
    </source>
</evidence>
<keyword evidence="4 5" id="KW-0342">GTP-binding</keyword>
<dbReference type="Pfam" id="PF01983">
    <property type="entry name" value="CofC"/>
    <property type="match status" value="1"/>
</dbReference>